<sequence>MVTFSSLPPELIIGICSHLQTEHVLQDVFALAETDEIIKYILQQPWRDVFHFSLANHRLRGIIQPLLYRRISVHGVFAITKLIALLRFVTQRPDIAANIKQLYLNLEPQLTGITSITSRDIDFIRQASASANIPFSESLWEESSVKEFDWDDYDTPYSRYVQRRCRNECGRLGILLMLLLHPMKQLKELGLTQTRDIFRILRKELEQQDDENEESEDMESDYASSEEWGAEQPSGMPTFPSLNSLSARISDIMWLAGEDIGTLLMISPNVTRLRLECGDMIAFHSFLARGLQHVTDLTLNGLPMLDGEFEKIIGSCQALLSFKYIAKDLGQDNFGLDLKSAVEALKSHGDTLRTLCLELSKSPASDDVTIPDTFSDFIVLENLWIDASFWVDTIFDDEGYEDLGNDIMSMLLSLPKSLKRLRLGGEIWHKKLVEFIGNNHNILPNLLTVDVGWRDAAEAYGLGDLSDEELSEGHLTALITELWPGSSLIGD</sequence>
<protein>
    <submittedName>
        <fullName evidence="1">Uncharacterized protein</fullName>
    </submittedName>
</protein>
<evidence type="ECO:0000313" key="1">
    <source>
        <dbReference type="EMBL" id="KAL0930140.1"/>
    </source>
</evidence>
<accession>A0ACC3YE77</accession>
<dbReference type="Proteomes" id="UP000805649">
    <property type="component" value="Unassembled WGS sequence"/>
</dbReference>
<name>A0ACC3YE77_COLTU</name>
<gene>
    <name evidence="1" type="ORF">CTRU02_214960</name>
</gene>
<organism evidence="1 2">
    <name type="scientific">Colletotrichum truncatum</name>
    <name type="common">Anthracnose fungus</name>
    <name type="synonym">Colletotrichum capsici</name>
    <dbReference type="NCBI Taxonomy" id="5467"/>
    <lineage>
        <taxon>Eukaryota</taxon>
        <taxon>Fungi</taxon>
        <taxon>Dikarya</taxon>
        <taxon>Ascomycota</taxon>
        <taxon>Pezizomycotina</taxon>
        <taxon>Sordariomycetes</taxon>
        <taxon>Hypocreomycetidae</taxon>
        <taxon>Glomerellales</taxon>
        <taxon>Glomerellaceae</taxon>
        <taxon>Colletotrichum</taxon>
        <taxon>Colletotrichum truncatum species complex</taxon>
    </lineage>
</organism>
<comment type="caution">
    <text evidence="1">The sequence shown here is derived from an EMBL/GenBank/DDBJ whole genome shotgun (WGS) entry which is preliminary data.</text>
</comment>
<keyword evidence="2" id="KW-1185">Reference proteome</keyword>
<dbReference type="EMBL" id="VUJX02000012">
    <property type="protein sequence ID" value="KAL0930140.1"/>
    <property type="molecule type" value="Genomic_DNA"/>
</dbReference>
<reference evidence="1 2" key="1">
    <citation type="journal article" date="2020" name="Phytopathology">
        <title>Genome Sequence Resources of Colletotrichum truncatum, C. plurivorum, C. musicola, and C. sojae: Four Species Pathogenic to Soybean (Glycine max).</title>
        <authorList>
            <person name="Rogerio F."/>
            <person name="Boufleur T.R."/>
            <person name="Ciampi-Guillardi M."/>
            <person name="Sukno S.A."/>
            <person name="Thon M.R."/>
            <person name="Massola Junior N.S."/>
            <person name="Baroncelli R."/>
        </authorList>
    </citation>
    <scope>NUCLEOTIDE SEQUENCE [LARGE SCALE GENOMIC DNA]</scope>
    <source>
        <strain evidence="1 2">CMES1059</strain>
    </source>
</reference>
<evidence type="ECO:0000313" key="2">
    <source>
        <dbReference type="Proteomes" id="UP000805649"/>
    </source>
</evidence>
<proteinExistence type="predicted"/>